<sequence>MLFRPVGLCVKPRETLFERARQWLREHLEDGGVKLDVFGDTISEALPEDRDLHDVDIMIVTPDIKESLDEFLDLSPDHVKAIRDREAGVRAAAELPSPSTGVGTFSGLQTVINGNADVFHTGRPHNNHGPPVALFNPILGLLAHRLSHVDKDDPAIRPDHHESKWAHEFIHASLECYDSEAARMTAIRRFIESLHPEVHWKEPMNKVEPDVLLGALTHFPSGVGGIKNEAGLSGDASMQACLSYAKIVTENKAATMKIRKFSNCPAIVFGLMGDVVEIGITVYTDGAYSDCVFSSGRMRLGYHQNAQVLRIARAFKAVKLALAQLDLFYEQLNDVPRVSVQHLFPSPLPVPSWDGEMPSLTFTHRMSCSGKPFITPTSPVDRQIGMYLGTMLKANPSASPDAAEERIEVVIKFTSEYNQAAHRLVAQAGFAPALHACVPVCGDVQMVVMDRVHGKMAWCAERKQELLPRTVYDDVKSAIKLLHDNNMVFGDLRSPNVMCVPKSEPEGRMGAMLVDFDWAGEAGRTRYPAVFNDGLPDFWATGAERCGLMYPEHDLHLLEKFEALCHSG</sequence>
<evidence type="ECO:0000313" key="2">
    <source>
        <dbReference type="Proteomes" id="UP000308197"/>
    </source>
</evidence>
<dbReference type="SUPFAM" id="SSF56112">
    <property type="entry name" value="Protein kinase-like (PK-like)"/>
    <property type="match status" value="1"/>
</dbReference>
<gene>
    <name evidence="1" type="ORF">K466DRAFT_539652</name>
</gene>
<dbReference type="Proteomes" id="UP000308197">
    <property type="component" value="Unassembled WGS sequence"/>
</dbReference>
<dbReference type="InParanoid" id="A0A5C3PX76"/>
<evidence type="ECO:0000313" key="1">
    <source>
        <dbReference type="EMBL" id="TFK92488.1"/>
    </source>
</evidence>
<evidence type="ECO:0008006" key="3">
    <source>
        <dbReference type="Google" id="ProtNLM"/>
    </source>
</evidence>
<dbReference type="InterPro" id="IPR011009">
    <property type="entry name" value="Kinase-like_dom_sf"/>
</dbReference>
<dbReference type="EMBL" id="ML210997">
    <property type="protein sequence ID" value="TFK92488.1"/>
    <property type="molecule type" value="Genomic_DNA"/>
</dbReference>
<reference evidence="1 2" key="1">
    <citation type="journal article" date="2019" name="Nat. Ecol. Evol.">
        <title>Megaphylogeny resolves global patterns of mushroom evolution.</title>
        <authorList>
            <person name="Varga T."/>
            <person name="Krizsan K."/>
            <person name="Foldi C."/>
            <person name="Dima B."/>
            <person name="Sanchez-Garcia M."/>
            <person name="Sanchez-Ramirez S."/>
            <person name="Szollosi G.J."/>
            <person name="Szarkandi J.G."/>
            <person name="Papp V."/>
            <person name="Albert L."/>
            <person name="Andreopoulos W."/>
            <person name="Angelini C."/>
            <person name="Antonin V."/>
            <person name="Barry K.W."/>
            <person name="Bougher N.L."/>
            <person name="Buchanan P."/>
            <person name="Buyck B."/>
            <person name="Bense V."/>
            <person name="Catcheside P."/>
            <person name="Chovatia M."/>
            <person name="Cooper J."/>
            <person name="Damon W."/>
            <person name="Desjardin D."/>
            <person name="Finy P."/>
            <person name="Geml J."/>
            <person name="Haridas S."/>
            <person name="Hughes K."/>
            <person name="Justo A."/>
            <person name="Karasinski D."/>
            <person name="Kautmanova I."/>
            <person name="Kiss B."/>
            <person name="Kocsube S."/>
            <person name="Kotiranta H."/>
            <person name="LaButti K.M."/>
            <person name="Lechner B.E."/>
            <person name="Liimatainen K."/>
            <person name="Lipzen A."/>
            <person name="Lukacs Z."/>
            <person name="Mihaltcheva S."/>
            <person name="Morgado L.N."/>
            <person name="Niskanen T."/>
            <person name="Noordeloos M.E."/>
            <person name="Ohm R.A."/>
            <person name="Ortiz-Santana B."/>
            <person name="Ovrebo C."/>
            <person name="Racz N."/>
            <person name="Riley R."/>
            <person name="Savchenko A."/>
            <person name="Shiryaev A."/>
            <person name="Soop K."/>
            <person name="Spirin V."/>
            <person name="Szebenyi C."/>
            <person name="Tomsovsky M."/>
            <person name="Tulloss R.E."/>
            <person name="Uehling J."/>
            <person name="Grigoriev I.V."/>
            <person name="Vagvolgyi C."/>
            <person name="Papp T."/>
            <person name="Martin F.M."/>
            <person name="Miettinen O."/>
            <person name="Hibbett D.S."/>
            <person name="Nagy L.G."/>
        </authorList>
    </citation>
    <scope>NUCLEOTIDE SEQUENCE [LARGE SCALE GENOMIC DNA]</scope>
    <source>
        <strain evidence="1 2">HHB13444</strain>
    </source>
</reference>
<proteinExistence type="predicted"/>
<accession>A0A5C3PX76</accession>
<organism evidence="1 2">
    <name type="scientific">Polyporus arcularius HHB13444</name>
    <dbReference type="NCBI Taxonomy" id="1314778"/>
    <lineage>
        <taxon>Eukaryota</taxon>
        <taxon>Fungi</taxon>
        <taxon>Dikarya</taxon>
        <taxon>Basidiomycota</taxon>
        <taxon>Agaricomycotina</taxon>
        <taxon>Agaricomycetes</taxon>
        <taxon>Polyporales</taxon>
        <taxon>Polyporaceae</taxon>
        <taxon>Polyporus</taxon>
    </lineage>
</organism>
<dbReference type="STRING" id="1314778.A0A5C3PX76"/>
<protein>
    <recommendedName>
        <fullName evidence="3">Protein kinase domain-containing protein</fullName>
    </recommendedName>
</protein>
<dbReference type="AlphaFoldDB" id="A0A5C3PX76"/>
<name>A0A5C3PX76_9APHY</name>
<keyword evidence="2" id="KW-1185">Reference proteome</keyword>